<reference evidence="1" key="1">
    <citation type="submission" date="2018-05" db="EMBL/GenBank/DDBJ databases">
        <authorList>
            <person name="Lanie J.A."/>
            <person name="Ng W.-L."/>
            <person name="Kazmierczak K.M."/>
            <person name="Andrzejewski T.M."/>
            <person name="Davidsen T.M."/>
            <person name="Wayne K.J."/>
            <person name="Tettelin H."/>
            <person name="Glass J.I."/>
            <person name="Rusch D."/>
            <person name="Podicherti R."/>
            <person name="Tsui H.-C.T."/>
            <person name="Winkler M.E."/>
        </authorList>
    </citation>
    <scope>NUCLEOTIDE SEQUENCE</scope>
</reference>
<gene>
    <name evidence="1" type="ORF">METZ01_LOCUS294605</name>
</gene>
<dbReference type="AlphaFoldDB" id="A0A382M3H5"/>
<name>A0A382M3H5_9ZZZZ</name>
<dbReference type="EMBL" id="UINC01090107">
    <property type="protein sequence ID" value="SVC41751.1"/>
    <property type="molecule type" value="Genomic_DNA"/>
</dbReference>
<evidence type="ECO:0000313" key="1">
    <source>
        <dbReference type="EMBL" id="SVC41751.1"/>
    </source>
</evidence>
<sequence length="51" mass="5659">MSEPSSVVYDVRIYGMGEWDKGTNYLVGAPIPYTGVKPVKTTNSLLYLSFN</sequence>
<protein>
    <submittedName>
        <fullName evidence="1">Uncharacterized protein</fullName>
    </submittedName>
</protein>
<accession>A0A382M3H5</accession>
<organism evidence="1">
    <name type="scientific">marine metagenome</name>
    <dbReference type="NCBI Taxonomy" id="408172"/>
    <lineage>
        <taxon>unclassified sequences</taxon>
        <taxon>metagenomes</taxon>
        <taxon>ecological metagenomes</taxon>
    </lineage>
</organism>
<proteinExistence type="predicted"/>